<comment type="caution">
    <text evidence="1">The sequence shown here is derived from an EMBL/GenBank/DDBJ whole genome shotgun (WGS) entry which is preliminary data.</text>
</comment>
<dbReference type="Proteomes" id="UP000198211">
    <property type="component" value="Unassembled WGS sequence"/>
</dbReference>
<organism evidence="1 2">
    <name type="scientific">Phytophthora megakarya</name>
    <dbReference type="NCBI Taxonomy" id="4795"/>
    <lineage>
        <taxon>Eukaryota</taxon>
        <taxon>Sar</taxon>
        <taxon>Stramenopiles</taxon>
        <taxon>Oomycota</taxon>
        <taxon>Peronosporomycetes</taxon>
        <taxon>Peronosporales</taxon>
        <taxon>Peronosporaceae</taxon>
        <taxon>Phytophthora</taxon>
    </lineage>
</organism>
<sequence length="62" mass="6979">SKAAISTVKNPGKHKATKHIEIRFLFTRDIVDEGRREIQYCSTSDMAVDILTNPCQQDSSLN</sequence>
<accession>A0A225WAP7</accession>
<gene>
    <name evidence="1" type="ORF">PHMEG_00012232</name>
</gene>
<proteinExistence type="predicted"/>
<dbReference type="OrthoDB" id="2551793at2759"/>
<dbReference type="CDD" id="cd09272">
    <property type="entry name" value="RNase_HI_RT_Ty1"/>
    <property type="match status" value="1"/>
</dbReference>
<protein>
    <submittedName>
        <fullName evidence="1">RxLR effector protein</fullName>
    </submittedName>
</protein>
<name>A0A225WAP7_9STRA</name>
<evidence type="ECO:0000313" key="2">
    <source>
        <dbReference type="Proteomes" id="UP000198211"/>
    </source>
</evidence>
<reference evidence="2" key="1">
    <citation type="submission" date="2017-03" db="EMBL/GenBank/DDBJ databases">
        <title>Phytopthora megakarya and P. palmivora, two closely related causual agents of cacao black pod achieved similar genome size and gene model numbers by different mechanisms.</title>
        <authorList>
            <person name="Ali S."/>
            <person name="Shao J."/>
            <person name="Larry D.J."/>
            <person name="Kronmiller B."/>
            <person name="Shen D."/>
            <person name="Strem M.D."/>
            <person name="Melnick R.L."/>
            <person name="Guiltinan M.J."/>
            <person name="Tyler B.M."/>
            <person name="Meinhardt L.W."/>
            <person name="Bailey B.A."/>
        </authorList>
    </citation>
    <scope>NUCLEOTIDE SEQUENCE [LARGE SCALE GENOMIC DNA]</scope>
    <source>
        <strain evidence="2">zdho120</strain>
    </source>
</reference>
<evidence type="ECO:0000313" key="1">
    <source>
        <dbReference type="EMBL" id="OWZ14308.1"/>
    </source>
</evidence>
<keyword evidence="2" id="KW-1185">Reference proteome</keyword>
<feature type="non-terminal residue" evidence="1">
    <location>
        <position position="1"/>
    </location>
</feature>
<dbReference type="EMBL" id="NBNE01001367">
    <property type="protein sequence ID" value="OWZ14308.1"/>
    <property type="molecule type" value="Genomic_DNA"/>
</dbReference>
<dbReference type="AlphaFoldDB" id="A0A225WAP7"/>